<accession>A0A167RQH6</accession>
<proteinExistence type="predicted"/>
<organism evidence="3 4">
    <name type="scientific">Calocera viscosa (strain TUFC12733)</name>
    <dbReference type="NCBI Taxonomy" id="1330018"/>
    <lineage>
        <taxon>Eukaryota</taxon>
        <taxon>Fungi</taxon>
        <taxon>Dikarya</taxon>
        <taxon>Basidiomycota</taxon>
        <taxon>Agaricomycotina</taxon>
        <taxon>Dacrymycetes</taxon>
        <taxon>Dacrymycetales</taxon>
        <taxon>Dacrymycetaceae</taxon>
        <taxon>Calocera</taxon>
    </lineage>
</organism>
<keyword evidence="1" id="KW-0472">Membrane</keyword>
<evidence type="ECO:0000313" key="4">
    <source>
        <dbReference type="Proteomes" id="UP000076738"/>
    </source>
</evidence>
<dbReference type="AlphaFoldDB" id="A0A167RQH6"/>
<evidence type="ECO:0000256" key="2">
    <source>
        <dbReference type="SAM" id="SignalP"/>
    </source>
</evidence>
<gene>
    <name evidence="3" type="ORF">CALVIDRAFT_125935</name>
</gene>
<evidence type="ECO:0000256" key="1">
    <source>
        <dbReference type="SAM" id="Phobius"/>
    </source>
</evidence>
<feature type="signal peptide" evidence="2">
    <location>
        <begin position="1"/>
        <end position="21"/>
    </location>
</feature>
<name>A0A167RQH6_CALVF</name>
<sequence>MKVSSTCWQLWAILGLSSIGAHDRPQPAFLRPLTIGMRDRHYAAFLGLVTIGMCDQSGAFLHAAFLHSISSGMYNRSGYSCLLQSLS</sequence>
<dbReference type="EMBL" id="KV417267">
    <property type="protein sequence ID" value="KZP01167.1"/>
    <property type="molecule type" value="Genomic_DNA"/>
</dbReference>
<keyword evidence="1" id="KW-1133">Transmembrane helix</keyword>
<feature type="transmembrane region" description="Helical" evidence="1">
    <location>
        <begin position="45"/>
        <end position="66"/>
    </location>
</feature>
<keyword evidence="2" id="KW-0732">Signal</keyword>
<keyword evidence="1" id="KW-0812">Transmembrane</keyword>
<evidence type="ECO:0000313" key="3">
    <source>
        <dbReference type="EMBL" id="KZP01167.1"/>
    </source>
</evidence>
<dbReference type="Proteomes" id="UP000076738">
    <property type="component" value="Unassembled WGS sequence"/>
</dbReference>
<reference evidence="3 4" key="1">
    <citation type="journal article" date="2016" name="Mol. Biol. Evol.">
        <title>Comparative Genomics of Early-Diverging Mushroom-Forming Fungi Provides Insights into the Origins of Lignocellulose Decay Capabilities.</title>
        <authorList>
            <person name="Nagy L.G."/>
            <person name="Riley R."/>
            <person name="Tritt A."/>
            <person name="Adam C."/>
            <person name="Daum C."/>
            <person name="Floudas D."/>
            <person name="Sun H."/>
            <person name="Yadav J.S."/>
            <person name="Pangilinan J."/>
            <person name="Larsson K.H."/>
            <person name="Matsuura K."/>
            <person name="Barry K."/>
            <person name="Labutti K."/>
            <person name="Kuo R."/>
            <person name="Ohm R.A."/>
            <person name="Bhattacharya S.S."/>
            <person name="Shirouzu T."/>
            <person name="Yoshinaga Y."/>
            <person name="Martin F.M."/>
            <person name="Grigoriev I.V."/>
            <person name="Hibbett D.S."/>
        </authorList>
    </citation>
    <scope>NUCLEOTIDE SEQUENCE [LARGE SCALE GENOMIC DNA]</scope>
    <source>
        <strain evidence="3 4">TUFC12733</strain>
    </source>
</reference>
<keyword evidence="4" id="KW-1185">Reference proteome</keyword>
<protein>
    <submittedName>
        <fullName evidence="3">Uncharacterized protein</fullName>
    </submittedName>
</protein>
<feature type="chain" id="PRO_5007892001" evidence="2">
    <location>
        <begin position="22"/>
        <end position="87"/>
    </location>
</feature>